<organism evidence="1 2">
    <name type="scientific">Microthyrium microscopicum</name>
    <dbReference type="NCBI Taxonomy" id="703497"/>
    <lineage>
        <taxon>Eukaryota</taxon>
        <taxon>Fungi</taxon>
        <taxon>Dikarya</taxon>
        <taxon>Ascomycota</taxon>
        <taxon>Pezizomycotina</taxon>
        <taxon>Dothideomycetes</taxon>
        <taxon>Dothideomycetes incertae sedis</taxon>
        <taxon>Microthyriales</taxon>
        <taxon>Microthyriaceae</taxon>
        <taxon>Microthyrium</taxon>
    </lineage>
</organism>
<gene>
    <name evidence="1" type="ORF">BT63DRAFT_419987</name>
</gene>
<dbReference type="EMBL" id="MU004230">
    <property type="protein sequence ID" value="KAF2674703.1"/>
    <property type="molecule type" value="Genomic_DNA"/>
</dbReference>
<sequence length="417" mass="48650">MTANRLTKQHTLRFYDRWGHHLTPFYFLVSPTGYPATGPVPYFFLQLPPEIRHLIYEQCDPSSLWALMHTTSQTRYECQSYFWAHPEPWYEFDGRWFIGHQAYQGESHHCPDFATRVEQVEYQVCICDNPLWLYAKFESHQHSESNNWWWTTFRHHFPRVKRLVFRAQEPEHMSTDKLQCFNEALNSQPDGIDIYFAISPGSQLDVEPITLWKPHQSQDSTEIRWEVIRENWLPNKILMPSKIANGIVGQCSKIMHFNHSLYPLEGYAKLKLVHDAIGAFYFKSPTSPGYFTCPLAECNYIAKSLQDWMSHRTSTHRGLTWPILTEAYQKLLPGPDHRTLINLFINHEAVNETYPNGGAIARSLGYGTTNWELNKASIIQQLTDDPLHEVSKELGQSSLYLRLQIFANRAQSLRSIA</sequence>
<dbReference type="AlphaFoldDB" id="A0A6A6UT94"/>
<dbReference type="Proteomes" id="UP000799302">
    <property type="component" value="Unassembled WGS sequence"/>
</dbReference>
<evidence type="ECO:0000313" key="2">
    <source>
        <dbReference type="Proteomes" id="UP000799302"/>
    </source>
</evidence>
<keyword evidence="2" id="KW-1185">Reference proteome</keyword>
<proteinExistence type="predicted"/>
<evidence type="ECO:0000313" key="1">
    <source>
        <dbReference type="EMBL" id="KAF2674703.1"/>
    </source>
</evidence>
<protein>
    <submittedName>
        <fullName evidence="1">Uncharacterized protein</fullName>
    </submittedName>
</protein>
<accession>A0A6A6UT94</accession>
<name>A0A6A6UT94_9PEZI</name>
<dbReference type="OrthoDB" id="3782456at2759"/>
<reference evidence="1" key="1">
    <citation type="journal article" date="2020" name="Stud. Mycol.">
        <title>101 Dothideomycetes genomes: a test case for predicting lifestyles and emergence of pathogens.</title>
        <authorList>
            <person name="Haridas S."/>
            <person name="Albert R."/>
            <person name="Binder M."/>
            <person name="Bloem J."/>
            <person name="Labutti K."/>
            <person name="Salamov A."/>
            <person name="Andreopoulos B."/>
            <person name="Baker S."/>
            <person name="Barry K."/>
            <person name="Bills G."/>
            <person name="Bluhm B."/>
            <person name="Cannon C."/>
            <person name="Castanera R."/>
            <person name="Culley D."/>
            <person name="Daum C."/>
            <person name="Ezra D."/>
            <person name="Gonzalez J."/>
            <person name="Henrissat B."/>
            <person name="Kuo A."/>
            <person name="Liang C."/>
            <person name="Lipzen A."/>
            <person name="Lutzoni F."/>
            <person name="Magnuson J."/>
            <person name="Mondo S."/>
            <person name="Nolan M."/>
            <person name="Ohm R."/>
            <person name="Pangilinan J."/>
            <person name="Park H.-J."/>
            <person name="Ramirez L."/>
            <person name="Alfaro M."/>
            <person name="Sun H."/>
            <person name="Tritt A."/>
            <person name="Yoshinaga Y."/>
            <person name="Zwiers L.-H."/>
            <person name="Turgeon B."/>
            <person name="Goodwin S."/>
            <person name="Spatafora J."/>
            <person name="Crous P."/>
            <person name="Grigoriev I."/>
        </authorList>
    </citation>
    <scope>NUCLEOTIDE SEQUENCE</scope>
    <source>
        <strain evidence="1">CBS 115976</strain>
    </source>
</reference>